<organism evidence="3 4">
    <name type="scientific">Diplogelasinospora grovesii</name>
    <dbReference type="NCBI Taxonomy" id="303347"/>
    <lineage>
        <taxon>Eukaryota</taxon>
        <taxon>Fungi</taxon>
        <taxon>Dikarya</taxon>
        <taxon>Ascomycota</taxon>
        <taxon>Pezizomycotina</taxon>
        <taxon>Sordariomycetes</taxon>
        <taxon>Sordariomycetidae</taxon>
        <taxon>Sordariales</taxon>
        <taxon>Diplogelasinosporaceae</taxon>
        <taxon>Diplogelasinospora</taxon>
    </lineage>
</organism>
<feature type="compositionally biased region" description="Pro residues" evidence="1">
    <location>
        <begin position="501"/>
        <end position="512"/>
    </location>
</feature>
<feature type="domain" description="E3 ubiquitin-protein ligase UBR1-like winged-helix" evidence="2">
    <location>
        <begin position="218"/>
        <end position="294"/>
    </location>
</feature>
<dbReference type="InterPro" id="IPR036390">
    <property type="entry name" value="WH_DNA-bd_sf"/>
</dbReference>
<feature type="region of interest" description="Disordered" evidence="1">
    <location>
        <begin position="174"/>
        <end position="214"/>
    </location>
</feature>
<feature type="compositionally biased region" description="Basic and acidic residues" evidence="1">
    <location>
        <begin position="669"/>
        <end position="685"/>
    </location>
</feature>
<feature type="compositionally biased region" description="Low complexity" evidence="1">
    <location>
        <begin position="410"/>
        <end position="436"/>
    </location>
</feature>
<feature type="compositionally biased region" description="Low complexity" evidence="1">
    <location>
        <begin position="720"/>
        <end position="731"/>
    </location>
</feature>
<reference evidence="4" key="1">
    <citation type="journal article" date="2023" name="Mol. Phylogenet. Evol.">
        <title>Genome-scale phylogeny and comparative genomics of the fungal order Sordariales.</title>
        <authorList>
            <person name="Hensen N."/>
            <person name="Bonometti L."/>
            <person name="Westerberg I."/>
            <person name="Brannstrom I.O."/>
            <person name="Guillou S."/>
            <person name="Cros-Aarteil S."/>
            <person name="Calhoun S."/>
            <person name="Haridas S."/>
            <person name="Kuo A."/>
            <person name="Mondo S."/>
            <person name="Pangilinan J."/>
            <person name="Riley R."/>
            <person name="LaButti K."/>
            <person name="Andreopoulos B."/>
            <person name="Lipzen A."/>
            <person name="Chen C."/>
            <person name="Yan M."/>
            <person name="Daum C."/>
            <person name="Ng V."/>
            <person name="Clum A."/>
            <person name="Steindorff A."/>
            <person name="Ohm R.A."/>
            <person name="Martin F."/>
            <person name="Silar P."/>
            <person name="Natvig D.O."/>
            <person name="Lalanne C."/>
            <person name="Gautier V."/>
            <person name="Ament-Velasquez S.L."/>
            <person name="Kruys A."/>
            <person name="Hutchinson M.I."/>
            <person name="Powell A.J."/>
            <person name="Barry K."/>
            <person name="Miller A.N."/>
            <person name="Grigoriev I.V."/>
            <person name="Debuchy R."/>
            <person name="Gladieux P."/>
            <person name="Hiltunen Thoren M."/>
            <person name="Johannesson H."/>
        </authorList>
    </citation>
    <scope>NUCLEOTIDE SEQUENCE [LARGE SCALE GENOMIC DNA]</scope>
    <source>
        <strain evidence="4">CBS 340.73</strain>
    </source>
</reference>
<feature type="compositionally biased region" description="Low complexity" evidence="1">
    <location>
        <begin position="372"/>
        <end position="381"/>
    </location>
</feature>
<evidence type="ECO:0000256" key="1">
    <source>
        <dbReference type="SAM" id="MobiDB-lite"/>
    </source>
</evidence>
<name>A0AAN6NEK7_9PEZI</name>
<feature type="compositionally biased region" description="Low complexity" evidence="1">
    <location>
        <begin position="688"/>
        <end position="707"/>
    </location>
</feature>
<sequence>MALDIPESGLLLESSEMVMEGLPTQAFALSLSDETIEQMIRCVENGGEIELFLGSKPSFLIGSEEVKIANPEDSIEYDLYHSDSATPEAITRLPNPTMSILQAPRRKPKVTQAAKQAKPSHGSSGEEVDDAIANLKNSYAKVEAEKLENSAKIVDSVVTTKGGKLKAGKTKTLLKAQPNATSRSSLPASPALSGVGSPSLGPISNPAQERAKQQRFPIIHELAVRDMTFIELKDKYDGDDKEFMRILEKVAGFGDNQQKWTLKKLYWKELDVFQYDYASEEDRQTAIDNAIRQYDKSRLGASDPLWQKLLPESERGKGTCLSKLQKAIIEKQSAPKINLHKADGASVSGDSERDDSTSSGAKKGTVGGEPMSRSSSKTSQTGKKKLSASELQAKRLLSNTKRSGAGSTTTSAKASPKVSPSKPTAKAATGANATAGKKGRGALSKEIITDSDSDSEEVPLANSIPKSKAAAAAAAPKPVERATAPEKLPKATEKQRKESPAPAPVKPKPAPSSKPSLKEREKQREKERELAREKEREKERDTIRAEVVAKPVKKAVGTGLSNKRRRDDDVEDGDTSSSSGAPLSKRPRPVGTIGAVSKATQPLPAAKSIKPRADSNASQNSRATTNSGVSVNKSKGTSPVKSSPLASSPPTNASDLDEQRHRQPSSLARQREREREREREIDRETMVSSASSRAGSSSSSVGELPSSGGSGSRKRPAEDSGSSSGKSNSNGNGNGNGNKRQRLSQEILNKAHTFKQCYTRYEKLHKEISALNDPDPDKVSDLIEMRKRLSEMKEEIYNKAPVDH</sequence>
<dbReference type="Pfam" id="PF22960">
    <property type="entry name" value="WHD_UBR1"/>
    <property type="match status" value="1"/>
</dbReference>
<dbReference type="SUPFAM" id="SSF46785">
    <property type="entry name" value="Winged helix' DNA-binding domain"/>
    <property type="match status" value="1"/>
</dbReference>
<gene>
    <name evidence="3" type="ORF">QBC46DRAFT_28301</name>
</gene>
<feature type="compositionally biased region" description="Basic and acidic residues" evidence="1">
    <location>
        <begin position="478"/>
        <end position="499"/>
    </location>
</feature>
<accession>A0AAN6NEK7</accession>
<dbReference type="InterPro" id="IPR055194">
    <property type="entry name" value="UBR1-like_WH"/>
</dbReference>
<keyword evidence="4" id="KW-1185">Reference proteome</keyword>
<dbReference type="Proteomes" id="UP001303473">
    <property type="component" value="Unassembled WGS sequence"/>
</dbReference>
<feature type="compositionally biased region" description="Low complexity" evidence="1">
    <location>
        <begin position="545"/>
        <end position="556"/>
    </location>
</feature>
<evidence type="ECO:0000313" key="3">
    <source>
        <dbReference type="EMBL" id="KAK3943691.1"/>
    </source>
</evidence>
<feature type="compositionally biased region" description="Polar residues" evidence="1">
    <location>
        <begin position="615"/>
        <end position="654"/>
    </location>
</feature>
<evidence type="ECO:0000259" key="2">
    <source>
        <dbReference type="Pfam" id="PF22960"/>
    </source>
</evidence>
<comment type="caution">
    <text evidence="3">The sequence shown here is derived from an EMBL/GenBank/DDBJ whole genome shotgun (WGS) entry which is preliminary data.</text>
</comment>
<dbReference type="InterPro" id="IPR042065">
    <property type="entry name" value="E3_ELL-like"/>
</dbReference>
<protein>
    <recommendedName>
        <fullName evidence="2">E3 ubiquitin-protein ligase UBR1-like winged-helix domain-containing protein</fullName>
    </recommendedName>
</protein>
<feature type="compositionally biased region" description="Low complexity" evidence="1">
    <location>
        <begin position="184"/>
        <end position="193"/>
    </location>
</feature>
<proteinExistence type="predicted"/>
<feature type="compositionally biased region" description="Polar residues" evidence="1">
    <location>
        <begin position="397"/>
        <end position="409"/>
    </location>
</feature>
<feature type="compositionally biased region" description="Basic and acidic residues" evidence="1">
    <location>
        <begin position="516"/>
        <end position="544"/>
    </location>
</feature>
<dbReference type="AlphaFoldDB" id="A0AAN6NEK7"/>
<dbReference type="EMBL" id="MU853764">
    <property type="protein sequence ID" value="KAK3943691.1"/>
    <property type="molecule type" value="Genomic_DNA"/>
</dbReference>
<evidence type="ECO:0000313" key="4">
    <source>
        <dbReference type="Proteomes" id="UP001303473"/>
    </source>
</evidence>
<feature type="region of interest" description="Disordered" evidence="1">
    <location>
        <begin position="104"/>
        <end position="127"/>
    </location>
</feature>
<feature type="region of interest" description="Disordered" evidence="1">
    <location>
        <begin position="339"/>
        <end position="746"/>
    </location>
</feature>
<dbReference type="Gene3D" id="1.10.10.2670">
    <property type="entry name" value="E3 ubiquitin-protein ligase"/>
    <property type="match status" value="1"/>
</dbReference>